<dbReference type="RefSeq" id="WP_115090385.1">
    <property type="nucleotide sequence ID" value="NZ_CP068107.1"/>
</dbReference>
<proteinExistence type="predicted"/>
<dbReference type="InterPro" id="IPR036737">
    <property type="entry name" value="OmpA-like_sf"/>
</dbReference>
<dbReference type="InterPro" id="IPR011990">
    <property type="entry name" value="TPR-like_helical_dom_sf"/>
</dbReference>
<dbReference type="SUPFAM" id="SSF48452">
    <property type="entry name" value="TPR-like"/>
    <property type="match status" value="1"/>
</dbReference>
<dbReference type="PRINTS" id="PR01021">
    <property type="entry name" value="OMPADOMAIN"/>
</dbReference>
<organism evidence="7 8">
    <name type="scientific">Myroides odoratus</name>
    <name type="common">Flavobacterium odoratum</name>
    <dbReference type="NCBI Taxonomy" id="256"/>
    <lineage>
        <taxon>Bacteria</taxon>
        <taxon>Pseudomonadati</taxon>
        <taxon>Bacteroidota</taxon>
        <taxon>Flavobacteriia</taxon>
        <taxon>Flavobacteriales</taxon>
        <taxon>Flavobacteriaceae</taxon>
        <taxon>Myroides</taxon>
    </lineage>
</organism>
<keyword evidence="2 4" id="KW-0472">Membrane</keyword>
<evidence type="ECO:0000256" key="2">
    <source>
        <dbReference type="ARBA" id="ARBA00023136"/>
    </source>
</evidence>
<gene>
    <name evidence="7" type="primary">psaB_2</name>
    <name evidence="7" type="ORF">NCTC11179_00988</name>
</gene>
<dbReference type="Gene3D" id="2.120.10.30">
    <property type="entry name" value="TolB, C-terminal domain"/>
    <property type="match status" value="1"/>
</dbReference>
<comment type="subcellular location">
    <subcellularLocation>
        <location evidence="1">Cell outer membrane</location>
    </subcellularLocation>
</comment>
<dbReference type="Gene3D" id="3.30.1330.60">
    <property type="entry name" value="OmpA-like domain"/>
    <property type="match status" value="1"/>
</dbReference>
<evidence type="ECO:0000313" key="8">
    <source>
        <dbReference type="Proteomes" id="UP000255024"/>
    </source>
</evidence>
<evidence type="ECO:0000256" key="5">
    <source>
        <dbReference type="SAM" id="SignalP"/>
    </source>
</evidence>
<dbReference type="Pfam" id="PF07676">
    <property type="entry name" value="PD40"/>
    <property type="match status" value="3"/>
</dbReference>
<feature type="signal peptide" evidence="5">
    <location>
        <begin position="1"/>
        <end position="23"/>
    </location>
</feature>
<evidence type="ECO:0000313" key="7">
    <source>
        <dbReference type="EMBL" id="STZ27453.1"/>
    </source>
</evidence>
<evidence type="ECO:0000256" key="1">
    <source>
        <dbReference type="ARBA" id="ARBA00004442"/>
    </source>
</evidence>
<dbReference type="InterPro" id="IPR006664">
    <property type="entry name" value="OMP_bac"/>
</dbReference>
<keyword evidence="3" id="KW-0998">Cell outer membrane</keyword>
<dbReference type="InterPro" id="IPR006665">
    <property type="entry name" value="OmpA-like"/>
</dbReference>
<dbReference type="SUPFAM" id="SSF82171">
    <property type="entry name" value="DPP6 N-terminal domain-like"/>
    <property type="match status" value="1"/>
</dbReference>
<keyword evidence="5" id="KW-0732">Signal</keyword>
<dbReference type="SUPFAM" id="SSF103088">
    <property type="entry name" value="OmpA-like"/>
    <property type="match status" value="1"/>
</dbReference>
<dbReference type="AlphaFoldDB" id="A0A378RK57"/>
<reference evidence="7 8" key="1">
    <citation type="submission" date="2018-06" db="EMBL/GenBank/DDBJ databases">
        <authorList>
            <consortium name="Pathogen Informatics"/>
            <person name="Doyle S."/>
        </authorList>
    </citation>
    <scope>NUCLEOTIDE SEQUENCE [LARGE SCALE GENOMIC DNA]</scope>
    <source>
        <strain evidence="7 8">NCTC11179</strain>
    </source>
</reference>
<dbReference type="Proteomes" id="UP000255024">
    <property type="component" value="Unassembled WGS sequence"/>
</dbReference>
<dbReference type="Gene3D" id="2.60.40.1120">
    <property type="entry name" value="Carboxypeptidase-like, regulatory domain"/>
    <property type="match status" value="1"/>
</dbReference>
<dbReference type="InterPro" id="IPR011659">
    <property type="entry name" value="WD40"/>
</dbReference>
<dbReference type="Pfam" id="PF00691">
    <property type="entry name" value="OmpA"/>
    <property type="match status" value="1"/>
</dbReference>
<dbReference type="Gene3D" id="1.25.40.10">
    <property type="entry name" value="Tetratricopeptide repeat domain"/>
    <property type="match status" value="1"/>
</dbReference>
<evidence type="ECO:0000256" key="4">
    <source>
        <dbReference type="PROSITE-ProRule" id="PRU00473"/>
    </source>
</evidence>
<dbReference type="PANTHER" id="PTHR30329">
    <property type="entry name" value="STATOR ELEMENT OF FLAGELLAR MOTOR COMPLEX"/>
    <property type="match status" value="1"/>
</dbReference>
<dbReference type="InterPro" id="IPR050330">
    <property type="entry name" value="Bact_OuterMem_StrucFunc"/>
</dbReference>
<protein>
    <submittedName>
        <fullName evidence="7">Photosystem I P700 chlorophyll a apoprotein A2</fullName>
        <ecNumber evidence="7">1.97.1.12</ecNumber>
    </submittedName>
</protein>
<dbReference type="SUPFAM" id="SSF49478">
    <property type="entry name" value="Cna protein B-type domain"/>
    <property type="match status" value="1"/>
</dbReference>
<evidence type="ECO:0000256" key="3">
    <source>
        <dbReference type="ARBA" id="ARBA00023237"/>
    </source>
</evidence>
<dbReference type="PROSITE" id="PS51123">
    <property type="entry name" value="OMPA_2"/>
    <property type="match status" value="1"/>
</dbReference>
<evidence type="ECO:0000259" key="6">
    <source>
        <dbReference type="PROSITE" id="PS51123"/>
    </source>
</evidence>
<dbReference type="CDD" id="cd07185">
    <property type="entry name" value="OmpA_C-like"/>
    <property type="match status" value="1"/>
</dbReference>
<dbReference type="InterPro" id="IPR011042">
    <property type="entry name" value="6-blade_b-propeller_TolB-like"/>
</dbReference>
<feature type="domain" description="OmpA-like" evidence="6">
    <location>
        <begin position="532"/>
        <end position="653"/>
    </location>
</feature>
<keyword evidence="7" id="KW-0560">Oxidoreductase</keyword>
<sequence>MKKQLLRISVLSLFFLAGVNMHAQRITEKKADKEYNIQAYSEAIKSYERLTTKGYSNADLLQKLANSYYFNGKLTEANTWYQELFEGEYEDKGKEEIPSEYFYRYAQTLKSVGNYEKSSKMMEAFTRLEAADSRAKLFNLNKNFLSEIEHKEERYEMKPLALNSTYSDYGATVLNQQLIFTSARNEQTTKSVHEWTDEHFTSLYAAEIKADGAFSTPKLFAKEINSKVNDATAVFTKDGNTMYFTRNNSNKKGKQKNNTDESSLLKLYKATKNKDGIWGEVIELPFNSDDFNTAHPSLTPDNKWLYFSSDRQGTLGQSDIFRVSISPTGEYGAIENLGDKINTAGRESFPFISNDQYLFFASDGHPGLGGLDIFVAKLTDDGQVGPVSNMGTPFNSPFDDFSIYLDPQANKGFISSNRAGGSGGDDIYSFIEKICQTTLEGIVFNSETKNVLNQAKITIYDNEYHVIATQVSNEKGEYKIADLLCHKKYRIKAEAAQYNTSEEVLVLEAKHQERSKHNIGLAPIQATMNPTDDLVKSLKLNPIYFDFDQSAIRPDAQIELMKIVEVMKAHPTLKVEVRAHTDSRGKDAYNLSLSDRRAKATVRWIINQGIEAKRITGKGYGETQLLNSCSNGVPCSAKEHQVNRRSEFIILNR</sequence>
<name>A0A378RK57_MYROD</name>
<dbReference type="EC" id="1.97.1.12" evidence="7"/>
<accession>A0A378RK57</accession>
<dbReference type="GO" id="GO:0016491">
    <property type="term" value="F:oxidoreductase activity"/>
    <property type="evidence" value="ECO:0007669"/>
    <property type="project" value="UniProtKB-KW"/>
</dbReference>
<dbReference type="GO" id="GO:0009279">
    <property type="term" value="C:cell outer membrane"/>
    <property type="evidence" value="ECO:0007669"/>
    <property type="project" value="UniProtKB-SubCell"/>
</dbReference>
<keyword evidence="8" id="KW-1185">Reference proteome</keyword>
<feature type="chain" id="PRO_5016606501" evidence="5">
    <location>
        <begin position="24"/>
        <end position="653"/>
    </location>
</feature>
<dbReference type="EMBL" id="UGQL01000001">
    <property type="protein sequence ID" value="STZ27453.1"/>
    <property type="molecule type" value="Genomic_DNA"/>
</dbReference>
<dbReference type="PANTHER" id="PTHR30329:SF21">
    <property type="entry name" value="LIPOPROTEIN YIAD-RELATED"/>
    <property type="match status" value="1"/>
</dbReference>